<dbReference type="NCBIfam" id="TIGR00636">
    <property type="entry name" value="PduO_Nterm"/>
    <property type="match status" value="1"/>
</dbReference>
<dbReference type="Proteomes" id="UP000682195">
    <property type="component" value="Chromosome 1"/>
</dbReference>
<evidence type="ECO:0000256" key="1">
    <source>
        <dbReference type="ARBA" id="ARBA00022679"/>
    </source>
</evidence>
<keyword evidence="1 4" id="KW-0808">Transferase</keyword>
<dbReference type="InterPro" id="IPR029499">
    <property type="entry name" value="PduO-typ"/>
</dbReference>
<keyword evidence="7" id="KW-1185">Reference proteome</keyword>
<dbReference type="GO" id="GO:0008817">
    <property type="term" value="F:corrinoid adenosyltransferase activity"/>
    <property type="evidence" value="ECO:0007669"/>
    <property type="project" value="UniProtKB-EC"/>
</dbReference>
<dbReference type="PANTHER" id="PTHR12213:SF0">
    <property type="entry name" value="CORRINOID ADENOSYLTRANSFERASE MMAB"/>
    <property type="match status" value="1"/>
</dbReference>
<comment type="catalytic activity">
    <reaction evidence="4">
        <text>2 cob(II)alamin + reduced [electron-transfer flavoprotein] + 2 ATP = 2 adenosylcob(III)alamin + 2 triphosphate + oxidized [electron-transfer flavoprotein] + 3 H(+)</text>
        <dbReference type="Rhea" id="RHEA:28671"/>
        <dbReference type="Rhea" id="RHEA-COMP:10685"/>
        <dbReference type="Rhea" id="RHEA-COMP:10686"/>
        <dbReference type="ChEBI" id="CHEBI:15378"/>
        <dbReference type="ChEBI" id="CHEBI:16304"/>
        <dbReference type="ChEBI" id="CHEBI:18036"/>
        <dbReference type="ChEBI" id="CHEBI:18408"/>
        <dbReference type="ChEBI" id="CHEBI:30616"/>
        <dbReference type="ChEBI" id="CHEBI:57692"/>
        <dbReference type="ChEBI" id="CHEBI:58307"/>
        <dbReference type="EC" id="2.5.1.17"/>
    </reaction>
</comment>
<protein>
    <recommendedName>
        <fullName evidence="4">Corrinoid adenosyltransferase</fullName>
        <ecNumber evidence="4">2.5.1.17</ecNumber>
    </recommendedName>
    <alternativeName>
        <fullName evidence="4">Cob(II)alamin adenosyltransferase</fullName>
    </alternativeName>
    <alternativeName>
        <fullName evidence="4">Cob(II)yrinic acid a,c-diamide adenosyltransferase</fullName>
    </alternativeName>
    <alternativeName>
        <fullName evidence="4">Cobinamide/cobalamin adenosyltransferase</fullName>
    </alternativeName>
</protein>
<dbReference type="EC" id="2.5.1.17" evidence="4"/>
<comment type="catalytic activity">
    <reaction evidence="4">
        <text>2 cob(II)yrinate a,c diamide + reduced [electron-transfer flavoprotein] + 2 ATP = 2 adenosylcob(III)yrinate a,c-diamide + 2 triphosphate + oxidized [electron-transfer flavoprotein] + 3 H(+)</text>
        <dbReference type="Rhea" id="RHEA:11528"/>
        <dbReference type="Rhea" id="RHEA-COMP:10685"/>
        <dbReference type="Rhea" id="RHEA-COMP:10686"/>
        <dbReference type="ChEBI" id="CHEBI:15378"/>
        <dbReference type="ChEBI" id="CHEBI:18036"/>
        <dbReference type="ChEBI" id="CHEBI:30616"/>
        <dbReference type="ChEBI" id="CHEBI:57692"/>
        <dbReference type="ChEBI" id="CHEBI:58307"/>
        <dbReference type="ChEBI" id="CHEBI:58503"/>
        <dbReference type="ChEBI" id="CHEBI:58537"/>
        <dbReference type="EC" id="2.5.1.17"/>
    </reaction>
</comment>
<evidence type="ECO:0000256" key="4">
    <source>
        <dbReference type="RuleBase" id="RU366026"/>
    </source>
</evidence>
<evidence type="ECO:0000313" key="7">
    <source>
        <dbReference type="Proteomes" id="UP000682195"/>
    </source>
</evidence>
<dbReference type="PANTHER" id="PTHR12213">
    <property type="entry name" value="CORRINOID ADENOSYLTRANSFERASE"/>
    <property type="match status" value="1"/>
</dbReference>
<proteinExistence type="inferred from homology"/>
<evidence type="ECO:0000313" key="6">
    <source>
        <dbReference type="EMBL" id="QUB75280.1"/>
    </source>
</evidence>
<dbReference type="Gene3D" id="1.20.1200.10">
    <property type="entry name" value="Cobalamin adenosyltransferase-like"/>
    <property type="match status" value="1"/>
</dbReference>
<evidence type="ECO:0000259" key="5">
    <source>
        <dbReference type="Pfam" id="PF01923"/>
    </source>
</evidence>
<keyword evidence="2 4" id="KW-0547">Nucleotide-binding</keyword>
<sequence>MKIYTKAGDNGMTSLCDGSRLSKDDMRIEAYGTLDELNANIGLLLSMLQADSSKNIAPPVAKATNLLIEIQENLFVIGGELARAEIKSEDLISTQSLTRKIEANIDYLSAQLPLQHHFILPGGILSAAQSHVCRTICRRAERRIVTLSHVTTLSPEILVFVNRLSDYFFILSRYLNNDSGISEKTWKNTCR</sequence>
<dbReference type="Pfam" id="PF01923">
    <property type="entry name" value="Cob_adeno_trans"/>
    <property type="match status" value="1"/>
</dbReference>
<dbReference type="InterPro" id="IPR016030">
    <property type="entry name" value="CblAdoTrfase-like"/>
</dbReference>
<evidence type="ECO:0000256" key="3">
    <source>
        <dbReference type="ARBA" id="ARBA00022840"/>
    </source>
</evidence>
<evidence type="ECO:0000256" key="2">
    <source>
        <dbReference type="ARBA" id="ARBA00022741"/>
    </source>
</evidence>
<reference evidence="6 7" key="1">
    <citation type="submission" date="2021-03" db="EMBL/GenBank/DDBJ databases">
        <title>Human Oral Microbial Genomes.</title>
        <authorList>
            <person name="Johnston C.D."/>
            <person name="Chen T."/>
            <person name="Dewhirst F.E."/>
        </authorList>
    </citation>
    <scope>NUCLEOTIDE SEQUENCE [LARGE SCALE GENOMIC DNA]</scope>
    <source>
        <strain evidence="6 7">F0054</strain>
    </source>
</reference>
<gene>
    <name evidence="6" type="ORF">J5A58_07090</name>
</gene>
<keyword evidence="3 4" id="KW-0067">ATP-binding</keyword>
<organism evidence="6 7">
    <name type="scientific">Prevotella melaninogenica</name>
    <dbReference type="NCBI Taxonomy" id="28132"/>
    <lineage>
        <taxon>Bacteria</taxon>
        <taxon>Pseudomonadati</taxon>
        <taxon>Bacteroidota</taxon>
        <taxon>Bacteroidia</taxon>
        <taxon>Bacteroidales</taxon>
        <taxon>Prevotellaceae</taxon>
        <taxon>Prevotella</taxon>
    </lineage>
</organism>
<feature type="domain" description="Cobalamin adenosyltransferase-like" evidence="5">
    <location>
        <begin position="3"/>
        <end position="175"/>
    </location>
</feature>
<dbReference type="SUPFAM" id="SSF89028">
    <property type="entry name" value="Cobalamin adenosyltransferase-like"/>
    <property type="match status" value="1"/>
</dbReference>
<comment type="pathway">
    <text evidence="4">Cofactor biosynthesis; adenosylcobalamin biosynthesis; adenosylcobalamin from cob(II)yrinate a,c-diamide: step 2/7.</text>
</comment>
<dbReference type="EMBL" id="CP072361">
    <property type="protein sequence ID" value="QUB75280.1"/>
    <property type="molecule type" value="Genomic_DNA"/>
</dbReference>
<name>A0ABX7XNN1_9BACT</name>
<accession>A0ABX7XNN1</accession>
<keyword evidence="4" id="KW-0169">Cobalamin biosynthesis</keyword>
<dbReference type="InterPro" id="IPR036451">
    <property type="entry name" value="CblAdoTrfase-like_sf"/>
</dbReference>
<dbReference type="RefSeq" id="WP_211807363.1">
    <property type="nucleotide sequence ID" value="NZ_CP072361.1"/>
</dbReference>
<comment type="similarity">
    <text evidence="4">Belongs to the Cob(I)alamin adenosyltransferase family.</text>
</comment>